<evidence type="ECO:0000256" key="2">
    <source>
        <dbReference type="ARBA" id="ARBA00006577"/>
    </source>
</evidence>
<evidence type="ECO:0000256" key="7">
    <source>
        <dbReference type="SAM" id="MobiDB-lite"/>
    </source>
</evidence>
<comment type="similarity">
    <text evidence="2 6">Belongs to the FKBP-type PPIase family.</text>
</comment>
<dbReference type="GO" id="GO:0003755">
    <property type="term" value="F:peptidyl-prolyl cis-trans isomerase activity"/>
    <property type="evidence" value="ECO:0007669"/>
    <property type="project" value="UniProtKB-UniRule"/>
</dbReference>
<dbReference type="STRING" id="474950.SAMN05421771_2576"/>
<keyword evidence="8" id="KW-0732">Signal</keyword>
<accession>A0A1I6MG85</accession>
<reference evidence="10 11" key="1">
    <citation type="submission" date="2016-10" db="EMBL/GenBank/DDBJ databases">
        <authorList>
            <person name="de Groot N.N."/>
        </authorList>
    </citation>
    <scope>NUCLEOTIDE SEQUENCE [LARGE SCALE GENOMIC DNA]</scope>
    <source>
        <strain evidence="10 11">DSM 21001</strain>
    </source>
</reference>
<feature type="domain" description="PPIase FKBP-type" evidence="9">
    <location>
        <begin position="81"/>
        <end position="168"/>
    </location>
</feature>
<feature type="signal peptide" evidence="8">
    <location>
        <begin position="1"/>
        <end position="20"/>
    </location>
</feature>
<protein>
    <recommendedName>
        <fullName evidence="6">Peptidyl-prolyl cis-trans isomerase</fullName>
        <ecNumber evidence="6">5.2.1.8</ecNumber>
    </recommendedName>
</protein>
<dbReference type="AlphaFoldDB" id="A0A1I6MG85"/>
<feature type="compositionally biased region" description="Pro residues" evidence="7">
    <location>
        <begin position="171"/>
        <end position="195"/>
    </location>
</feature>
<evidence type="ECO:0000259" key="9">
    <source>
        <dbReference type="PROSITE" id="PS50059"/>
    </source>
</evidence>
<evidence type="ECO:0000256" key="3">
    <source>
        <dbReference type="ARBA" id="ARBA00023110"/>
    </source>
</evidence>
<dbReference type="InterPro" id="IPR046357">
    <property type="entry name" value="PPIase_dom_sf"/>
</dbReference>
<dbReference type="PROSITE" id="PS50059">
    <property type="entry name" value="FKBP_PPIASE"/>
    <property type="match status" value="1"/>
</dbReference>
<evidence type="ECO:0000256" key="4">
    <source>
        <dbReference type="ARBA" id="ARBA00023235"/>
    </source>
</evidence>
<feature type="region of interest" description="Disordered" evidence="7">
    <location>
        <begin position="25"/>
        <end position="46"/>
    </location>
</feature>
<feature type="compositionally biased region" description="Low complexity" evidence="7">
    <location>
        <begin position="196"/>
        <end position="221"/>
    </location>
</feature>
<dbReference type="Pfam" id="PF00254">
    <property type="entry name" value="FKBP_C"/>
    <property type="match status" value="1"/>
</dbReference>
<dbReference type="PANTHER" id="PTHR43811:SF19">
    <property type="entry name" value="39 KDA FK506-BINDING NUCLEAR PROTEIN"/>
    <property type="match status" value="1"/>
</dbReference>
<keyword evidence="11" id="KW-1185">Reference proteome</keyword>
<dbReference type="FunFam" id="3.10.50.40:FF:000006">
    <property type="entry name" value="Peptidyl-prolyl cis-trans isomerase"/>
    <property type="match status" value="1"/>
</dbReference>
<evidence type="ECO:0000256" key="1">
    <source>
        <dbReference type="ARBA" id="ARBA00000971"/>
    </source>
</evidence>
<feature type="compositionally biased region" description="Low complexity" evidence="7">
    <location>
        <begin position="25"/>
        <end position="45"/>
    </location>
</feature>
<evidence type="ECO:0000256" key="5">
    <source>
        <dbReference type="PROSITE-ProRule" id="PRU00277"/>
    </source>
</evidence>
<evidence type="ECO:0000256" key="8">
    <source>
        <dbReference type="SAM" id="SignalP"/>
    </source>
</evidence>
<dbReference type="Proteomes" id="UP000199024">
    <property type="component" value="Unassembled WGS sequence"/>
</dbReference>
<comment type="catalytic activity">
    <reaction evidence="1 5 6">
        <text>[protein]-peptidylproline (omega=180) = [protein]-peptidylproline (omega=0)</text>
        <dbReference type="Rhea" id="RHEA:16237"/>
        <dbReference type="Rhea" id="RHEA-COMP:10747"/>
        <dbReference type="Rhea" id="RHEA-COMP:10748"/>
        <dbReference type="ChEBI" id="CHEBI:83833"/>
        <dbReference type="ChEBI" id="CHEBI:83834"/>
        <dbReference type="EC" id="5.2.1.8"/>
    </reaction>
</comment>
<evidence type="ECO:0000313" key="11">
    <source>
        <dbReference type="Proteomes" id="UP000199024"/>
    </source>
</evidence>
<dbReference type="PANTHER" id="PTHR43811">
    <property type="entry name" value="FKBP-TYPE PEPTIDYL-PROLYL CIS-TRANS ISOMERASE FKPA"/>
    <property type="match status" value="1"/>
</dbReference>
<dbReference type="EC" id="5.2.1.8" evidence="6"/>
<keyword evidence="3 5" id="KW-0697">Rotamase</keyword>
<gene>
    <name evidence="10" type="ORF">SAMN05421771_2576</name>
</gene>
<evidence type="ECO:0000256" key="6">
    <source>
        <dbReference type="RuleBase" id="RU003915"/>
    </source>
</evidence>
<dbReference type="SUPFAM" id="SSF54534">
    <property type="entry name" value="FKBP-like"/>
    <property type="match status" value="1"/>
</dbReference>
<feature type="chain" id="PRO_5011791315" description="Peptidyl-prolyl cis-trans isomerase" evidence="8">
    <location>
        <begin position="21"/>
        <end position="228"/>
    </location>
</feature>
<feature type="region of interest" description="Disordered" evidence="7">
    <location>
        <begin position="169"/>
        <end position="228"/>
    </location>
</feature>
<dbReference type="InterPro" id="IPR001179">
    <property type="entry name" value="PPIase_FKBP_dom"/>
</dbReference>
<sequence>MVPPMKPAVLLLLATTSVFAQTAAPKPHTASTTAKPAAKKPTSASLDAPPGVPKVVGVPKVLYALRYIDTVVGKGELAVPRKWYTVNYTGYLTTGKKFDSSFDRNQPITFPYGAKRVIAGWDTGFEGMHIGGKRRLFIPYELAYGEQGNPVIPAKSNLIFDVELLAMSDTPPAPPAPPAGATPPPAKPATPPPAGAPAATGTTAPATPAPATTTPAPTGTATPPPTKQ</sequence>
<dbReference type="EMBL" id="FOZL01000001">
    <property type="protein sequence ID" value="SFS14663.1"/>
    <property type="molecule type" value="Genomic_DNA"/>
</dbReference>
<organism evidence="10 11">
    <name type="scientific">Granulicella pectinivorans</name>
    <dbReference type="NCBI Taxonomy" id="474950"/>
    <lineage>
        <taxon>Bacteria</taxon>
        <taxon>Pseudomonadati</taxon>
        <taxon>Acidobacteriota</taxon>
        <taxon>Terriglobia</taxon>
        <taxon>Terriglobales</taxon>
        <taxon>Acidobacteriaceae</taxon>
        <taxon>Granulicella</taxon>
    </lineage>
</organism>
<name>A0A1I6MG85_9BACT</name>
<evidence type="ECO:0000313" key="10">
    <source>
        <dbReference type="EMBL" id="SFS14663.1"/>
    </source>
</evidence>
<keyword evidence="4 5" id="KW-0413">Isomerase</keyword>
<proteinExistence type="inferred from homology"/>
<dbReference type="Gene3D" id="3.10.50.40">
    <property type="match status" value="1"/>
</dbReference>